<dbReference type="CDD" id="cd01949">
    <property type="entry name" value="GGDEF"/>
    <property type="match status" value="1"/>
</dbReference>
<dbReference type="Pfam" id="PF00563">
    <property type="entry name" value="EAL"/>
    <property type="match status" value="1"/>
</dbReference>
<dbReference type="SMART" id="SM00052">
    <property type="entry name" value="EAL"/>
    <property type="match status" value="1"/>
</dbReference>
<dbReference type="CDD" id="cd01948">
    <property type="entry name" value="EAL"/>
    <property type="match status" value="1"/>
</dbReference>
<feature type="domain" description="EAL" evidence="1">
    <location>
        <begin position="149"/>
        <end position="405"/>
    </location>
</feature>
<organism evidence="3 4">
    <name type="scientific">Vibrio europaeus</name>
    <dbReference type="NCBI Taxonomy" id="300876"/>
    <lineage>
        <taxon>Bacteria</taxon>
        <taxon>Pseudomonadati</taxon>
        <taxon>Pseudomonadota</taxon>
        <taxon>Gammaproteobacteria</taxon>
        <taxon>Vibrionales</taxon>
        <taxon>Vibrionaceae</taxon>
        <taxon>Vibrio</taxon>
        <taxon>Vibrio oreintalis group</taxon>
    </lineage>
</organism>
<evidence type="ECO:0000259" key="1">
    <source>
        <dbReference type="PROSITE" id="PS50883"/>
    </source>
</evidence>
<dbReference type="PROSITE" id="PS50887">
    <property type="entry name" value="GGDEF"/>
    <property type="match status" value="1"/>
</dbReference>
<geneLocation type="plasmid" evidence="4">
    <name>pveu</name>
</geneLocation>
<dbReference type="SUPFAM" id="SSF141868">
    <property type="entry name" value="EAL domain-like"/>
    <property type="match status" value="1"/>
</dbReference>
<dbReference type="EMBL" id="CP053542">
    <property type="protein sequence ID" value="QJY38180.1"/>
    <property type="molecule type" value="Genomic_DNA"/>
</dbReference>
<sequence length="415" mass="46111">MPTSWRERDCEVWKSRPGPRHYCCLLWGHFHGDQILKIVTARLTSLFEPEPHVLARIGGDEFAIYLQRPQSPEQSLLAANRVVQQFASPICVENETTLLHVSVGVATLSEGDAMSDWLQKGSIALSHAKSHPTKICHYQRDMDAVSRHKTTLLPQIKAALENHEFVPYYQPLVALDTQEVIGAEALARWISPERGVISPLEFIPIAEEYGLINEIGFGILEQACADTVRGIDEGKFAPHFHLHVNLSVQQLVQPGCVDAIKRILERTGLEPTRLTLEITESKLVDSDQQTTKNMRAIRHLGIGIAIDDFGTGYSSLAYLYTLPYDCLKIDRIFVDRMALDDDTPSLVKTIIDLTSTLQHELVAEGIETQAQADKLACLGCPIGQGFLFSPPVAYDDWEASAFVGLSGDLDEKSNV</sequence>
<dbReference type="GO" id="GO:0071111">
    <property type="term" value="F:cyclic-guanylate-specific phosphodiesterase activity"/>
    <property type="evidence" value="ECO:0007669"/>
    <property type="project" value="InterPro"/>
</dbReference>
<dbReference type="SUPFAM" id="SSF55073">
    <property type="entry name" value="Nucleotide cyclase"/>
    <property type="match status" value="1"/>
</dbReference>
<keyword evidence="3" id="KW-0614">Plasmid</keyword>
<reference evidence="3 4" key="1">
    <citation type="submission" date="2020-05" db="EMBL/GenBank/DDBJ databases">
        <title>First description outside Europe of the emergent pathogen for shellfish aquaculture Vibrio europaeus.</title>
        <authorList>
            <person name="Dubert J."/>
            <person name="Rojas R."/>
        </authorList>
    </citation>
    <scope>NUCLEOTIDE SEQUENCE [LARGE SCALE GENOMIC DNA]</scope>
    <source>
        <strain evidence="3 4">NPI-1</strain>
        <plasmid evidence="4">pveu</plasmid>
    </source>
</reference>
<dbReference type="PANTHER" id="PTHR33121">
    <property type="entry name" value="CYCLIC DI-GMP PHOSPHODIESTERASE PDEF"/>
    <property type="match status" value="1"/>
</dbReference>
<dbReference type="NCBIfam" id="TIGR00254">
    <property type="entry name" value="GGDEF"/>
    <property type="match status" value="1"/>
</dbReference>
<dbReference type="PANTHER" id="PTHR33121:SF70">
    <property type="entry name" value="SIGNALING PROTEIN YKOW"/>
    <property type="match status" value="1"/>
</dbReference>
<dbReference type="AlphaFoldDB" id="A0AAE7AYB8"/>
<dbReference type="Proteomes" id="UP000501443">
    <property type="component" value="Plasmid pveu"/>
</dbReference>
<protein>
    <submittedName>
        <fullName evidence="3">Bifunctional diguanylate cyclase/phosphodiesterase</fullName>
    </submittedName>
</protein>
<dbReference type="InterPro" id="IPR001633">
    <property type="entry name" value="EAL_dom"/>
</dbReference>
<dbReference type="Gene3D" id="3.30.70.270">
    <property type="match status" value="1"/>
</dbReference>
<evidence type="ECO:0000259" key="2">
    <source>
        <dbReference type="PROSITE" id="PS50887"/>
    </source>
</evidence>
<dbReference type="RefSeq" id="WP_171802527.1">
    <property type="nucleotide sequence ID" value="NZ_CP053542.1"/>
</dbReference>
<dbReference type="InterPro" id="IPR035919">
    <property type="entry name" value="EAL_sf"/>
</dbReference>
<dbReference type="Pfam" id="PF00990">
    <property type="entry name" value="GGDEF"/>
    <property type="match status" value="1"/>
</dbReference>
<dbReference type="InterPro" id="IPR050706">
    <property type="entry name" value="Cyclic-di-GMP_PDE-like"/>
</dbReference>
<gene>
    <name evidence="3" type="ORF">HOO69_16565</name>
</gene>
<name>A0AAE7AYB8_9VIBR</name>
<accession>A0AAE7AYB8</accession>
<proteinExistence type="predicted"/>
<dbReference type="InterPro" id="IPR029787">
    <property type="entry name" value="Nucleotide_cyclase"/>
</dbReference>
<dbReference type="PROSITE" id="PS50883">
    <property type="entry name" value="EAL"/>
    <property type="match status" value="1"/>
</dbReference>
<feature type="domain" description="GGDEF" evidence="2">
    <location>
        <begin position="1"/>
        <end position="140"/>
    </location>
</feature>
<dbReference type="InterPro" id="IPR043128">
    <property type="entry name" value="Rev_trsase/Diguanyl_cyclase"/>
</dbReference>
<evidence type="ECO:0000313" key="4">
    <source>
        <dbReference type="Proteomes" id="UP000501443"/>
    </source>
</evidence>
<evidence type="ECO:0000313" key="3">
    <source>
        <dbReference type="EMBL" id="QJY38180.1"/>
    </source>
</evidence>
<dbReference type="Gene3D" id="3.20.20.450">
    <property type="entry name" value="EAL domain"/>
    <property type="match status" value="1"/>
</dbReference>
<dbReference type="InterPro" id="IPR000160">
    <property type="entry name" value="GGDEF_dom"/>
</dbReference>
<dbReference type="SMART" id="SM00267">
    <property type="entry name" value="GGDEF"/>
    <property type="match status" value="1"/>
</dbReference>